<dbReference type="InterPro" id="IPR002559">
    <property type="entry name" value="Transposase_11"/>
</dbReference>
<sequence>MTFSRTNSEKNDPIQFYKLSFRIVRFKITENTYETVLTNLSRMEYPAKTIKDLYARRWGMETSFRNFKYTVGMLNFHSKKVVCIKQEIYAHLIMYNFAEMPIKPGRHRERNLTAKIFHGFLYRVA</sequence>
<dbReference type="InterPro" id="IPR012337">
    <property type="entry name" value="RNaseH-like_sf"/>
</dbReference>
<dbReference type="RefSeq" id="WP_162858248.1">
    <property type="nucleotide sequence ID" value="NZ_JAOQJX010000017.1"/>
</dbReference>
<evidence type="ECO:0000313" key="3">
    <source>
        <dbReference type="Proteomes" id="UP001652394"/>
    </source>
</evidence>
<evidence type="ECO:0000313" key="2">
    <source>
        <dbReference type="EMBL" id="MCU6748176.1"/>
    </source>
</evidence>
<keyword evidence="3" id="KW-1185">Reference proteome</keyword>
<reference evidence="2 3" key="1">
    <citation type="journal article" date="2021" name="ISME Commun">
        <title>Automated analysis of genomic sequences facilitates high-throughput and comprehensive description of bacteria.</title>
        <authorList>
            <person name="Hitch T.C.A."/>
        </authorList>
    </citation>
    <scope>NUCLEOTIDE SEQUENCE [LARGE SCALE GENOMIC DNA]</scope>
    <source>
        <strain evidence="2 3">H2_18</strain>
    </source>
</reference>
<dbReference type="Proteomes" id="UP001652394">
    <property type="component" value="Unassembled WGS sequence"/>
</dbReference>
<comment type="caution">
    <text evidence="2">The sequence shown here is derived from an EMBL/GenBank/DDBJ whole genome shotgun (WGS) entry which is preliminary data.</text>
</comment>
<evidence type="ECO:0000259" key="1">
    <source>
        <dbReference type="Pfam" id="PF01609"/>
    </source>
</evidence>
<feature type="domain" description="Transposase IS4-like" evidence="1">
    <location>
        <begin position="12"/>
        <end position="97"/>
    </location>
</feature>
<accession>A0ABT2TDU8</accession>
<dbReference type="PANTHER" id="PTHR33258:SF1">
    <property type="entry name" value="TRANSPOSASE INSL FOR INSERTION SEQUENCE ELEMENT IS186A-RELATED"/>
    <property type="match status" value="1"/>
</dbReference>
<proteinExistence type="predicted"/>
<dbReference type="EMBL" id="JAOQJX010000017">
    <property type="protein sequence ID" value="MCU6748176.1"/>
    <property type="molecule type" value="Genomic_DNA"/>
</dbReference>
<protein>
    <submittedName>
        <fullName evidence="2">Transposase</fullName>
    </submittedName>
</protein>
<dbReference type="Pfam" id="PF01609">
    <property type="entry name" value="DDE_Tnp_1"/>
    <property type="match status" value="1"/>
</dbReference>
<gene>
    <name evidence="2" type="ORF">OCV51_11015</name>
</gene>
<dbReference type="SUPFAM" id="SSF53098">
    <property type="entry name" value="Ribonuclease H-like"/>
    <property type="match status" value="1"/>
</dbReference>
<dbReference type="PANTHER" id="PTHR33258">
    <property type="entry name" value="TRANSPOSASE INSL FOR INSERTION SEQUENCE ELEMENT IS186A-RELATED"/>
    <property type="match status" value="1"/>
</dbReference>
<name>A0ABT2TDU8_9FIRM</name>
<organism evidence="2 3">
    <name type="scientific">Faecalicatena acetigenes</name>
    <dbReference type="NCBI Taxonomy" id="2981790"/>
    <lineage>
        <taxon>Bacteria</taxon>
        <taxon>Bacillati</taxon>
        <taxon>Bacillota</taxon>
        <taxon>Clostridia</taxon>
        <taxon>Lachnospirales</taxon>
        <taxon>Lachnospiraceae</taxon>
        <taxon>Faecalicatena</taxon>
    </lineage>
</organism>